<gene>
    <name evidence="2" type="ORF">UFOVP404_10</name>
</gene>
<name>A0A6J5M059_9CAUD</name>
<protein>
    <submittedName>
        <fullName evidence="2">Uncharacterized protein</fullName>
    </submittedName>
</protein>
<reference evidence="2" key="1">
    <citation type="submission" date="2020-04" db="EMBL/GenBank/DDBJ databases">
        <authorList>
            <person name="Chiriac C."/>
            <person name="Salcher M."/>
            <person name="Ghai R."/>
            <person name="Kavagutti S V."/>
        </authorList>
    </citation>
    <scope>NUCLEOTIDE SEQUENCE</scope>
</reference>
<feature type="transmembrane region" description="Helical" evidence="1">
    <location>
        <begin position="6"/>
        <end position="28"/>
    </location>
</feature>
<keyword evidence="1" id="KW-1133">Transmembrane helix</keyword>
<proteinExistence type="predicted"/>
<dbReference type="EMBL" id="LR796377">
    <property type="protein sequence ID" value="CAB4140038.1"/>
    <property type="molecule type" value="Genomic_DNA"/>
</dbReference>
<evidence type="ECO:0000313" key="2">
    <source>
        <dbReference type="EMBL" id="CAB4140038.1"/>
    </source>
</evidence>
<keyword evidence="1" id="KW-0812">Transmembrane</keyword>
<organism evidence="2">
    <name type="scientific">uncultured Caudovirales phage</name>
    <dbReference type="NCBI Taxonomy" id="2100421"/>
    <lineage>
        <taxon>Viruses</taxon>
        <taxon>Duplodnaviria</taxon>
        <taxon>Heunggongvirae</taxon>
        <taxon>Uroviricota</taxon>
        <taxon>Caudoviricetes</taxon>
        <taxon>Peduoviridae</taxon>
        <taxon>Maltschvirus</taxon>
        <taxon>Maltschvirus maltsch</taxon>
    </lineage>
</organism>
<keyword evidence="1" id="KW-0472">Membrane</keyword>
<sequence>MSAPQWLGLAISICTLVAAFATSVRWLVKHYLYELKPNSGTSLKDSVIRLEEKVEILYQILIQKGRDEQR</sequence>
<evidence type="ECO:0000256" key="1">
    <source>
        <dbReference type="SAM" id="Phobius"/>
    </source>
</evidence>
<accession>A0A6J5M059</accession>